<protein>
    <submittedName>
        <fullName evidence="2">Uncharacterized protein</fullName>
    </submittedName>
</protein>
<feature type="transmembrane region" description="Helical" evidence="1">
    <location>
        <begin position="18"/>
        <end position="42"/>
    </location>
</feature>
<dbReference type="EMBL" id="JADJOT010000011">
    <property type="protein sequence ID" value="MBK7955704.1"/>
    <property type="molecule type" value="Genomic_DNA"/>
</dbReference>
<accession>A0A935TDG7</accession>
<evidence type="ECO:0000313" key="3">
    <source>
        <dbReference type="Proteomes" id="UP000706151"/>
    </source>
</evidence>
<evidence type="ECO:0000256" key="1">
    <source>
        <dbReference type="SAM" id="Phobius"/>
    </source>
</evidence>
<keyword evidence="1" id="KW-1133">Transmembrane helix</keyword>
<comment type="caution">
    <text evidence="2">The sequence shown here is derived from an EMBL/GenBank/DDBJ whole genome shotgun (WGS) entry which is preliminary data.</text>
</comment>
<gene>
    <name evidence="2" type="ORF">IPK02_18145</name>
</gene>
<keyword evidence="1" id="KW-0472">Membrane</keyword>
<keyword evidence="1" id="KW-0812">Transmembrane</keyword>
<proteinExistence type="predicted"/>
<dbReference type="AlphaFoldDB" id="A0A935TDG7"/>
<sequence>MEDLAQQIAERVISDTKYFSAVIGLIGAIIGSILTLGGNVFLHWLKERPTRELDSRRKKLLRKMLSDQRFKGGWRKLTTLSRVIGADDTTTTRLLIEIGARGSEKDDSLWGLIENHPFNETDQ</sequence>
<name>A0A935TDG7_9PROT</name>
<reference evidence="2 3" key="1">
    <citation type="submission" date="2020-10" db="EMBL/GenBank/DDBJ databases">
        <title>Connecting structure to function with the recovery of over 1000 high-quality activated sludge metagenome-assembled genomes encoding full-length rRNA genes using long-read sequencing.</title>
        <authorList>
            <person name="Singleton C.M."/>
            <person name="Petriglieri F."/>
            <person name="Kristensen J.M."/>
            <person name="Kirkegaard R.H."/>
            <person name="Michaelsen T.Y."/>
            <person name="Andersen M.H."/>
            <person name="Karst S.M."/>
            <person name="Dueholm M.S."/>
            <person name="Nielsen P.H."/>
            <person name="Albertsen M."/>
        </authorList>
    </citation>
    <scope>NUCLEOTIDE SEQUENCE [LARGE SCALE GENOMIC DNA]</scope>
    <source>
        <strain evidence="2">Fred_18-Q3-R57-64_BAT3C.720</strain>
    </source>
</reference>
<evidence type="ECO:0000313" key="2">
    <source>
        <dbReference type="EMBL" id="MBK7955704.1"/>
    </source>
</evidence>
<organism evidence="2 3">
    <name type="scientific">Candidatus Accumulibacter affinis</name>
    <dbReference type="NCBI Taxonomy" id="2954384"/>
    <lineage>
        <taxon>Bacteria</taxon>
        <taxon>Pseudomonadati</taxon>
        <taxon>Pseudomonadota</taxon>
        <taxon>Betaproteobacteria</taxon>
        <taxon>Candidatus Accumulibacter</taxon>
    </lineage>
</organism>
<dbReference type="Proteomes" id="UP000706151">
    <property type="component" value="Unassembled WGS sequence"/>
</dbReference>